<dbReference type="EC" id="1.4.3.5" evidence="6"/>
<evidence type="ECO:0000256" key="2">
    <source>
        <dbReference type="ARBA" id="ARBA00003691"/>
    </source>
</evidence>
<evidence type="ECO:0000256" key="7">
    <source>
        <dbReference type="ARBA" id="ARBA00022630"/>
    </source>
</evidence>
<evidence type="ECO:0000313" key="12">
    <source>
        <dbReference type="Proteomes" id="UP000663836"/>
    </source>
</evidence>
<dbReference type="Gene3D" id="2.30.110.10">
    <property type="entry name" value="Electron Transport, Fmn-binding Protein, Chain A"/>
    <property type="match status" value="1"/>
</dbReference>
<comment type="similarity">
    <text evidence="5">Belongs to the pyridoxamine 5'-phosphate oxidase family.</text>
</comment>
<dbReference type="GO" id="GO:0008615">
    <property type="term" value="P:pyridoxine biosynthetic process"/>
    <property type="evidence" value="ECO:0007669"/>
    <property type="project" value="InterPro"/>
</dbReference>
<keyword evidence="7" id="KW-0285">Flavoprotein</keyword>
<dbReference type="UniPathway" id="UPA01068">
    <property type="reaction ID" value="UER00304"/>
</dbReference>
<evidence type="ECO:0000256" key="3">
    <source>
        <dbReference type="ARBA" id="ARBA00004738"/>
    </source>
</evidence>
<comment type="function">
    <text evidence="2">Catalyzes the oxidation of either pyridoxine 5'-phosphate (PNP) or pyridoxamine 5'-phosphate (PMP) into pyridoxal 5'-phosphate (PLP).</text>
</comment>
<sequence>MCFYWSSMSRSVRIDGRVEKLSDMDATEYFNTRPIDSRISACISKQSQPVPNRQYLLDQRQKYIDNHLQVQKPERWYKKKFSFLRNIRS</sequence>
<evidence type="ECO:0000256" key="8">
    <source>
        <dbReference type="ARBA" id="ARBA00022643"/>
    </source>
</evidence>
<comment type="pathway">
    <text evidence="4">Cofactor metabolism; pyridoxal 5'-phosphate salvage; pyridoxal 5'-phosphate from pyridoxine 5'-phosphate: step 1/1.</text>
</comment>
<reference evidence="11" key="1">
    <citation type="submission" date="2021-02" db="EMBL/GenBank/DDBJ databases">
        <authorList>
            <person name="Nowell W R."/>
        </authorList>
    </citation>
    <scope>NUCLEOTIDE SEQUENCE</scope>
</reference>
<dbReference type="Proteomes" id="UP000663836">
    <property type="component" value="Unassembled WGS sequence"/>
</dbReference>
<comment type="cofactor">
    <cofactor evidence="1">
        <name>FMN</name>
        <dbReference type="ChEBI" id="CHEBI:58210"/>
    </cofactor>
</comment>
<comment type="caution">
    <text evidence="11">The sequence shown here is derived from an EMBL/GenBank/DDBJ whole genome shotgun (WGS) entry which is preliminary data.</text>
</comment>
<comment type="pathway">
    <text evidence="3">Cofactor metabolism; pyridoxal 5'-phosphate salvage; pyridoxal 5'-phosphate from pyridoxamine 5'-phosphate: step 1/1.</text>
</comment>
<name>A0A820BVA2_9BILA</name>
<evidence type="ECO:0000256" key="6">
    <source>
        <dbReference type="ARBA" id="ARBA00012801"/>
    </source>
</evidence>
<evidence type="ECO:0000256" key="4">
    <source>
        <dbReference type="ARBA" id="ARBA00005037"/>
    </source>
</evidence>
<dbReference type="GO" id="GO:0004733">
    <property type="term" value="F:pyridoxamine phosphate oxidase activity"/>
    <property type="evidence" value="ECO:0007669"/>
    <property type="project" value="UniProtKB-EC"/>
</dbReference>
<dbReference type="PANTHER" id="PTHR10851:SF0">
    <property type="entry name" value="PYRIDOXINE-5'-PHOSPHATE OXIDASE"/>
    <property type="match status" value="1"/>
</dbReference>
<dbReference type="Pfam" id="PF01243">
    <property type="entry name" value="PNPOx_N"/>
    <property type="match status" value="1"/>
</dbReference>
<proteinExistence type="inferred from homology"/>
<protein>
    <recommendedName>
        <fullName evidence="6">pyridoxal 5'-phosphate synthase</fullName>
        <ecNumber evidence="6">1.4.3.5</ecNumber>
    </recommendedName>
</protein>
<organism evidence="11 12">
    <name type="scientific">Rotaria sordida</name>
    <dbReference type="NCBI Taxonomy" id="392033"/>
    <lineage>
        <taxon>Eukaryota</taxon>
        <taxon>Metazoa</taxon>
        <taxon>Spiralia</taxon>
        <taxon>Gnathifera</taxon>
        <taxon>Rotifera</taxon>
        <taxon>Eurotatoria</taxon>
        <taxon>Bdelloidea</taxon>
        <taxon>Philodinida</taxon>
        <taxon>Philodinidae</taxon>
        <taxon>Rotaria</taxon>
    </lineage>
</organism>
<evidence type="ECO:0000259" key="10">
    <source>
        <dbReference type="Pfam" id="PF01243"/>
    </source>
</evidence>
<dbReference type="InterPro" id="IPR000659">
    <property type="entry name" value="Pyridox_Oxase"/>
</dbReference>
<dbReference type="SUPFAM" id="SSF50475">
    <property type="entry name" value="FMN-binding split barrel"/>
    <property type="match status" value="1"/>
</dbReference>
<dbReference type="PANTHER" id="PTHR10851">
    <property type="entry name" value="PYRIDOXINE-5-PHOSPHATE OXIDASE"/>
    <property type="match status" value="1"/>
</dbReference>
<keyword evidence="9" id="KW-0560">Oxidoreductase</keyword>
<dbReference type="InterPro" id="IPR012349">
    <property type="entry name" value="Split_barrel_FMN-bd"/>
</dbReference>
<accession>A0A820BVA2</accession>
<gene>
    <name evidence="11" type="ORF">JBS370_LOCUS37044</name>
</gene>
<keyword evidence="8" id="KW-0288">FMN</keyword>
<evidence type="ECO:0000256" key="9">
    <source>
        <dbReference type="ARBA" id="ARBA00023002"/>
    </source>
</evidence>
<dbReference type="GO" id="GO:0010181">
    <property type="term" value="F:FMN binding"/>
    <property type="evidence" value="ECO:0007669"/>
    <property type="project" value="InterPro"/>
</dbReference>
<evidence type="ECO:0000313" key="11">
    <source>
        <dbReference type="EMBL" id="CAF4212111.1"/>
    </source>
</evidence>
<dbReference type="EMBL" id="CAJOBD010015913">
    <property type="protein sequence ID" value="CAF4212111.1"/>
    <property type="molecule type" value="Genomic_DNA"/>
</dbReference>
<evidence type="ECO:0000256" key="5">
    <source>
        <dbReference type="ARBA" id="ARBA00007301"/>
    </source>
</evidence>
<dbReference type="InterPro" id="IPR011576">
    <property type="entry name" value="Pyridox_Oxase_N"/>
</dbReference>
<feature type="domain" description="Pyridoxamine 5'-phosphate oxidase N-terminal" evidence="10">
    <location>
        <begin position="1"/>
        <end position="56"/>
    </location>
</feature>
<evidence type="ECO:0000256" key="1">
    <source>
        <dbReference type="ARBA" id="ARBA00001917"/>
    </source>
</evidence>
<dbReference type="AlphaFoldDB" id="A0A820BVA2"/>